<feature type="binding site" evidence="4">
    <location>
        <position position="124"/>
    </location>
    <ligand>
        <name>S-adenosyl-L-methionine</name>
        <dbReference type="ChEBI" id="CHEBI:59789"/>
    </ligand>
</feature>
<dbReference type="NCBIfam" id="TIGR01934">
    <property type="entry name" value="MenG_MenH_UbiE"/>
    <property type="match status" value="1"/>
</dbReference>
<organism evidence="5 6">
    <name type="scientific">Natronoglycomyces albus</name>
    <dbReference type="NCBI Taxonomy" id="2811108"/>
    <lineage>
        <taxon>Bacteria</taxon>
        <taxon>Bacillati</taxon>
        <taxon>Actinomycetota</taxon>
        <taxon>Actinomycetes</taxon>
        <taxon>Glycomycetales</taxon>
        <taxon>Glycomycetaceae</taxon>
        <taxon>Natronoglycomyces</taxon>
    </lineage>
</organism>
<dbReference type="InterPro" id="IPR023576">
    <property type="entry name" value="UbiE/COQ5_MeTrFase_CS"/>
</dbReference>
<gene>
    <name evidence="4" type="primary">menG</name>
    <name evidence="5" type="ORF">JQS30_02635</name>
</gene>
<feature type="binding site" evidence="4">
    <location>
        <position position="69"/>
    </location>
    <ligand>
        <name>S-adenosyl-L-methionine</name>
        <dbReference type="ChEBI" id="CHEBI:59789"/>
    </ligand>
</feature>
<dbReference type="CDD" id="cd02440">
    <property type="entry name" value="AdoMet_MTases"/>
    <property type="match status" value="1"/>
</dbReference>
<evidence type="ECO:0000313" key="6">
    <source>
        <dbReference type="Proteomes" id="UP000662939"/>
    </source>
</evidence>
<dbReference type="PANTHER" id="PTHR43591">
    <property type="entry name" value="METHYLTRANSFERASE"/>
    <property type="match status" value="1"/>
</dbReference>
<dbReference type="SUPFAM" id="SSF53335">
    <property type="entry name" value="S-adenosyl-L-methionine-dependent methyltransferases"/>
    <property type="match status" value="1"/>
</dbReference>
<reference evidence="5" key="1">
    <citation type="submission" date="2021-02" db="EMBL/GenBank/DDBJ databases">
        <title>Natronoglycomyces albus gen. nov., sp. nov, a haloalkaliphilic actinobacterium from a soda solonchak soil.</title>
        <authorList>
            <person name="Sorokin D.Y."/>
            <person name="Khijniak T.V."/>
            <person name="Zakharycheva A.P."/>
            <person name="Boueva O.V."/>
            <person name="Ariskina E.V."/>
            <person name="Hahnke R.L."/>
            <person name="Bunk B."/>
            <person name="Sproer C."/>
            <person name="Schumann P."/>
            <person name="Evtushenko L.I."/>
            <person name="Kublanov I.V."/>
        </authorList>
    </citation>
    <scope>NUCLEOTIDE SEQUENCE</scope>
    <source>
        <strain evidence="5">DSM 106290</strain>
    </source>
</reference>
<keyword evidence="4" id="KW-0474">Menaquinone biosynthesis</keyword>
<feature type="binding site" evidence="4">
    <location>
        <begin position="107"/>
        <end position="108"/>
    </location>
    <ligand>
        <name>S-adenosyl-L-methionine</name>
        <dbReference type="ChEBI" id="CHEBI:59789"/>
    </ligand>
</feature>
<comment type="similarity">
    <text evidence="4">Belongs to the class I-like SAM-binding methyltransferase superfamily. MenG/UbiE family.</text>
</comment>
<dbReference type="AlphaFoldDB" id="A0A895XQ43"/>
<keyword evidence="2 4" id="KW-0808">Transferase</keyword>
<dbReference type="HAMAP" id="MF_01813">
    <property type="entry name" value="MenG_UbiE_methyltr"/>
    <property type="match status" value="1"/>
</dbReference>
<protein>
    <recommendedName>
        <fullName evidence="4">Demethylmenaquinone methyltransferase</fullName>
        <ecNumber evidence="4">2.1.1.163</ecNumber>
    </recommendedName>
</protein>
<evidence type="ECO:0000256" key="4">
    <source>
        <dbReference type="HAMAP-Rule" id="MF_01813"/>
    </source>
</evidence>
<feature type="binding site" evidence="4">
    <location>
        <position position="87"/>
    </location>
    <ligand>
        <name>S-adenosyl-L-methionine</name>
        <dbReference type="ChEBI" id="CHEBI:59789"/>
    </ligand>
</feature>
<dbReference type="PANTHER" id="PTHR43591:SF24">
    <property type="entry name" value="2-METHOXY-6-POLYPRENYL-1,4-BENZOQUINOL METHYLASE, MITOCHONDRIAL"/>
    <property type="match status" value="1"/>
</dbReference>
<evidence type="ECO:0000256" key="3">
    <source>
        <dbReference type="ARBA" id="ARBA00022691"/>
    </source>
</evidence>
<keyword evidence="3 4" id="KW-0949">S-adenosyl-L-methionine</keyword>
<evidence type="ECO:0000256" key="1">
    <source>
        <dbReference type="ARBA" id="ARBA00022603"/>
    </source>
</evidence>
<keyword evidence="1 4" id="KW-0489">Methyltransferase</keyword>
<accession>A0A895XQ43</accession>
<dbReference type="GO" id="GO:0043770">
    <property type="term" value="F:demethylmenaquinone methyltransferase activity"/>
    <property type="evidence" value="ECO:0007669"/>
    <property type="project" value="UniProtKB-UniRule"/>
</dbReference>
<dbReference type="EMBL" id="CP070496">
    <property type="protein sequence ID" value="QSB05842.1"/>
    <property type="molecule type" value="Genomic_DNA"/>
</dbReference>
<name>A0A895XQ43_9ACTN</name>
<comment type="catalytic activity">
    <reaction evidence="4">
        <text>a 2-demethylmenaquinol + S-adenosyl-L-methionine = a menaquinol + S-adenosyl-L-homocysteine + H(+)</text>
        <dbReference type="Rhea" id="RHEA:42640"/>
        <dbReference type="Rhea" id="RHEA-COMP:9539"/>
        <dbReference type="Rhea" id="RHEA-COMP:9563"/>
        <dbReference type="ChEBI" id="CHEBI:15378"/>
        <dbReference type="ChEBI" id="CHEBI:18151"/>
        <dbReference type="ChEBI" id="CHEBI:55437"/>
        <dbReference type="ChEBI" id="CHEBI:57856"/>
        <dbReference type="ChEBI" id="CHEBI:59789"/>
        <dbReference type="EC" id="2.1.1.163"/>
    </reaction>
</comment>
<dbReference type="KEGG" id="nav:JQS30_02635"/>
<dbReference type="UniPathway" id="UPA00079">
    <property type="reaction ID" value="UER00169"/>
</dbReference>
<dbReference type="PROSITE" id="PS01184">
    <property type="entry name" value="UBIE_2"/>
    <property type="match status" value="1"/>
</dbReference>
<dbReference type="EC" id="2.1.1.163" evidence="4"/>
<sequence>MSQEHNPEAPDATVKEPRQVAAMFDRVAAGYDRTNTVMVAGQDRGWRRATRAALELGPGQRCLDLGAGTGVSTAELAKSGADVVGVDMSLGMMAEHGDRDVNLVAANALNLPFGDGTFDAVTGSFFIRNVSDVDACLVEARRVLKPGGRLVLCEITHPTWQPFRFAHGLFVKHFLPRVAGAVGSDKEAYTYLSETIDEWPEAADFADQIVRAGFKQVAWRNLSGGAVALHRGYK</sequence>
<dbReference type="Gene3D" id="3.40.50.150">
    <property type="entry name" value="Vaccinia Virus protein VP39"/>
    <property type="match status" value="1"/>
</dbReference>
<dbReference type="RefSeq" id="WP_213171854.1">
    <property type="nucleotide sequence ID" value="NZ_CP070496.1"/>
</dbReference>
<evidence type="ECO:0000256" key="2">
    <source>
        <dbReference type="ARBA" id="ARBA00022679"/>
    </source>
</evidence>
<dbReference type="GO" id="GO:0009234">
    <property type="term" value="P:menaquinone biosynthetic process"/>
    <property type="evidence" value="ECO:0007669"/>
    <property type="project" value="UniProtKB-UniRule"/>
</dbReference>
<dbReference type="GO" id="GO:0032259">
    <property type="term" value="P:methylation"/>
    <property type="evidence" value="ECO:0007669"/>
    <property type="project" value="UniProtKB-KW"/>
</dbReference>
<dbReference type="InterPro" id="IPR029063">
    <property type="entry name" value="SAM-dependent_MTases_sf"/>
</dbReference>
<comment type="pathway">
    <text evidence="4">Quinol/quinone metabolism; menaquinone biosynthesis; menaquinol from 1,4-dihydroxy-2-naphthoate: step 2/2.</text>
</comment>
<dbReference type="Pfam" id="PF01209">
    <property type="entry name" value="Ubie_methyltran"/>
    <property type="match status" value="1"/>
</dbReference>
<comment type="function">
    <text evidence="4">Methyltransferase required for the conversion of demethylmenaquinol (DMKH2) to menaquinol (MKH2).</text>
</comment>
<dbReference type="Proteomes" id="UP000662939">
    <property type="component" value="Chromosome"/>
</dbReference>
<dbReference type="InterPro" id="IPR004033">
    <property type="entry name" value="UbiE/COQ5_MeTrFase"/>
</dbReference>
<evidence type="ECO:0000313" key="5">
    <source>
        <dbReference type="EMBL" id="QSB05842.1"/>
    </source>
</evidence>
<proteinExistence type="inferred from homology"/>
<keyword evidence="6" id="KW-1185">Reference proteome</keyword>
<dbReference type="PROSITE" id="PS51608">
    <property type="entry name" value="SAM_MT_UBIE"/>
    <property type="match status" value="1"/>
</dbReference>